<name>Q2CH26_OCEGH</name>
<dbReference type="HOGENOM" id="CLU_2118549_0_0_5"/>
<dbReference type="STRING" id="314256.OG2516_13209"/>
<evidence type="ECO:0000313" key="1">
    <source>
        <dbReference type="EMBL" id="EAR51985.1"/>
    </source>
</evidence>
<comment type="caution">
    <text evidence="1">The sequence shown here is derived from an EMBL/GenBank/DDBJ whole genome shotgun (WGS) entry which is preliminary data.</text>
</comment>
<evidence type="ECO:0000313" key="2">
    <source>
        <dbReference type="Proteomes" id="UP000003635"/>
    </source>
</evidence>
<sequence length="114" mass="13448">MVVLDEVVIRVAREGQRIEPEGVDRRFGKLRQPRSHGCQMRQIMAQDVMSNEMPDIAKVGLQPIQRDRPFLASQCRPVITAHRRQVKYARRFWIDLKIDRQASRQEWIRLVDGL</sequence>
<accession>Q2CH26</accession>
<reference evidence="1 2" key="1">
    <citation type="journal article" date="2010" name="J. Bacteriol.">
        <title>Genome sequences of Oceanicola granulosus HTCC2516(T) and Oceanicola batsensis HTCC2597(TDelta).</title>
        <authorList>
            <person name="Thrash J.C."/>
            <person name="Cho J.C."/>
            <person name="Vergin K.L."/>
            <person name="Giovannoni S.J."/>
        </authorList>
    </citation>
    <scope>NUCLEOTIDE SEQUENCE [LARGE SCALE GENOMIC DNA]</scope>
    <source>
        <strain evidence="2">ATCC BAA-861 / DSM 15982 / KCTC 12143 / HTCC2516</strain>
    </source>
</reference>
<organism evidence="1 2">
    <name type="scientific">Oceanicola granulosus (strain ATCC BAA-861 / DSM 15982 / KCTC 12143 / HTCC2516)</name>
    <dbReference type="NCBI Taxonomy" id="314256"/>
    <lineage>
        <taxon>Bacteria</taxon>
        <taxon>Pseudomonadati</taxon>
        <taxon>Pseudomonadota</taxon>
        <taxon>Alphaproteobacteria</taxon>
        <taxon>Rhodobacterales</taxon>
        <taxon>Roseobacteraceae</taxon>
        <taxon>Oceanicola</taxon>
    </lineage>
</organism>
<protein>
    <submittedName>
        <fullName evidence="1">Uncharacterized protein</fullName>
    </submittedName>
</protein>
<dbReference type="EMBL" id="AAOT01000007">
    <property type="protein sequence ID" value="EAR51985.1"/>
    <property type="molecule type" value="Genomic_DNA"/>
</dbReference>
<dbReference type="eggNOG" id="ENOG502ZF6E">
    <property type="taxonomic scope" value="Bacteria"/>
</dbReference>
<proteinExistence type="predicted"/>
<gene>
    <name evidence="1" type="ORF">OG2516_13209</name>
</gene>
<keyword evidence="2" id="KW-1185">Reference proteome</keyword>
<dbReference type="Proteomes" id="UP000003635">
    <property type="component" value="Unassembled WGS sequence"/>
</dbReference>
<dbReference type="AlphaFoldDB" id="Q2CH26"/>